<dbReference type="AlphaFoldDB" id="V7I4D9"/>
<evidence type="ECO:0000256" key="4">
    <source>
        <dbReference type="ARBA" id="ARBA00023163"/>
    </source>
</evidence>
<accession>V7I4D9</accession>
<comment type="similarity">
    <text evidence="1">Belongs to the LysR transcriptional regulatory family.</text>
</comment>
<comment type="caution">
    <text evidence="6">The sequence shown here is derived from an EMBL/GenBank/DDBJ whole genome shotgun (WGS) entry which is preliminary data.</text>
</comment>
<dbReference type="PANTHER" id="PTHR30419">
    <property type="entry name" value="HTH-TYPE TRANSCRIPTIONAL REGULATOR YBHD"/>
    <property type="match status" value="1"/>
</dbReference>
<dbReference type="InterPro" id="IPR036388">
    <property type="entry name" value="WH-like_DNA-bd_sf"/>
</dbReference>
<dbReference type="GO" id="GO:0003677">
    <property type="term" value="F:DNA binding"/>
    <property type="evidence" value="ECO:0007669"/>
    <property type="project" value="UniProtKB-KW"/>
</dbReference>
<name>V7I4D9_9CLOT</name>
<dbReference type="InterPro" id="IPR050950">
    <property type="entry name" value="HTH-type_LysR_regulators"/>
</dbReference>
<evidence type="ECO:0000256" key="2">
    <source>
        <dbReference type="ARBA" id="ARBA00023015"/>
    </source>
</evidence>
<dbReference type="InterPro" id="IPR036390">
    <property type="entry name" value="WH_DNA-bd_sf"/>
</dbReference>
<dbReference type="RefSeq" id="WP_023388355.1">
    <property type="nucleotide sequence ID" value="NZ_AXUN02000188.1"/>
</dbReference>
<dbReference type="GO" id="GO:0003700">
    <property type="term" value="F:DNA-binding transcription factor activity"/>
    <property type="evidence" value="ECO:0007669"/>
    <property type="project" value="InterPro"/>
</dbReference>
<dbReference type="Pfam" id="PF03466">
    <property type="entry name" value="LysR_substrate"/>
    <property type="match status" value="1"/>
</dbReference>
<keyword evidence="2" id="KW-0805">Transcription regulation</keyword>
<dbReference type="GO" id="GO:0005829">
    <property type="term" value="C:cytosol"/>
    <property type="evidence" value="ECO:0007669"/>
    <property type="project" value="TreeGrafter"/>
</dbReference>
<organism evidence="6 7">
    <name type="scientific">Youngiibacter fragilis 232.1</name>
    <dbReference type="NCBI Taxonomy" id="994573"/>
    <lineage>
        <taxon>Bacteria</taxon>
        <taxon>Bacillati</taxon>
        <taxon>Bacillota</taxon>
        <taxon>Clostridia</taxon>
        <taxon>Eubacteriales</taxon>
        <taxon>Clostridiaceae</taxon>
        <taxon>Youngiibacter</taxon>
    </lineage>
</organism>
<evidence type="ECO:0000313" key="6">
    <source>
        <dbReference type="EMBL" id="ETA80151.1"/>
    </source>
</evidence>
<proteinExistence type="inferred from homology"/>
<dbReference type="Gene3D" id="1.10.10.10">
    <property type="entry name" value="Winged helix-like DNA-binding domain superfamily/Winged helix DNA-binding domain"/>
    <property type="match status" value="1"/>
</dbReference>
<dbReference type="eggNOG" id="COG0583">
    <property type="taxonomic scope" value="Bacteria"/>
</dbReference>
<dbReference type="PRINTS" id="PR00039">
    <property type="entry name" value="HTHLYSR"/>
</dbReference>
<evidence type="ECO:0000313" key="7">
    <source>
        <dbReference type="Proteomes" id="UP000017747"/>
    </source>
</evidence>
<dbReference type="EMBL" id="AXUN02000188">
    <property type="protein sequence ID" value="ETA80151.1"/>
    <property type="molecule type" value="Genomic_DNA"/>
</dbReference>
<evidence type="ECO:0000256" key="1">
    <source>
        <dbReference type="ARBA" id="ARBA00009437"/>
    </source>
</evidence>
<reference evidence="6 7" key="1">
    <citation type="journal article" date="2014" name="Genome Announc.">
        <title>Genome Sequence of Youngiibacter fragilis, the Type Strain of the Genus Youngiibacter.</title>
        <authorList>
            <person name="Wawrik C.B."/>
            <person name="Callaghan A.V."/>
            <person name="Stamps B.W."/>
            <person name="Wawrik B."/>
        </authorList>
    </citation>
    <scope>NUCLEOTIDE SEQUENCE [LARGE SCALE GENOMIC DNA]</scope>
    <source>
        <strain evidence="6 7">232.1</strain>
    </source>
</reference>
<protein>
    <submittedName>
        <fullName evidence="6">LysR family transcriptional regulator</fullName>
    </submittedName>
</protein>
<dbReference type="Gene3D" id="3.40.190.290">
    <property type="match status" value="1"/>
</dbReference>
<feature type="domain" description="HTH lysR-type" evidence="5">
    <location>
        <begin position="1"/>
        <end position="58"/>
    </location>
</feature>
<dbReference type="OrthoDB" id="1825944at2"/>
<gene>
    <name evidence="6" type="ORF">T472_0213275</name>
</gene>
<keyword evidence="7" id="KW-1185">Reference proteome</keyword>
<dbReference type="SUPFAM" id="SSF46785">
    <property type="entry name" value="Winged helix' DNA-binding domain"/>
    <property type="match status" value="1"/>
</dbReference>
<dbReference type="STRING" id="994573.T472_0213275"/>
<keyword evidence="3" id="KW-0238">DNA-binding</keyword>
<evidence type="ECO:0000256" key="3">
    <source>
        <dbReference type="ARBA" id="ARBA00023125"/>
    </source>
</evidence>
<dbReference type="Proteomes" id="UP000017747">
    <property type="component" value="Unassembled WGS sequence"/>
</dbReference>
<dbReference type="CDD" id="cd05466">
    <property type="entry name" value="PBP2_LTTR_substrate"/>
    <property type="match status" value="1"/>
</dbReference>
<dbReference type="SUPFAM" id="SSF53850">
    <property type="entry name" value="Periplasmic binding protein-like II"/>
    <property type="match status" value="1"/>
</dbReference>
<dbReference type="InterPro" id="IPR000847">
    <property type="entry name" value="LysR_HTH_N"/>
</dbReference>
<dbReference type="InterPro" id="IPR005119">
    <property type="entry name" value="LysR_subst-bd"/>
</dbReference>
<dbReference type="FunFam" id="1.10.10.10:FF:000001">
    <property type="entry name" value="LysR family transcriptional regulator"/>
    <property type="match status" value="1"/>
</dbReference>
<dbReference type="Pfam" id="PF00126">
    <property type="entry name" value="HTH_1"/>
    <property type="match status" value="1"/>
</dbReference>
<dbReference type="PROSITE" id="PS50931">
    <property type="entry name" value="HTH_LYSR"/>
    <property type="match status" value="1"/>
</dbReference>
<sequence>MDFKQLKYLIKVADLQSITKAAEELYVSQPSLSHYIKKIENELGVDLFNRSTNPLSLTLAGEKYIETAKRIIRDYERMEEEVRDMANINKGRLKIGIPNSRAAYMLPHILPEFTRRFPGIEILTVEAKSSELKEQLIRGILDFIVIPQFNRNPEADESLSHEVIYQEELFLISSEKLQDIDYEDGQTPVRVESLQDTPFILLKKGHGIRLAVDKFFESRGFMPLIGMETTSNETAYRLASAGMGVAIVPEISLYSFRTLGKPYIYRLNEEGVKWDVVLLHRKADSGNPKMKLFLDIVKERFSKLNDRKKFFGMDL</sequence>
<keyword evidence="4" id="KW-0804">Transcription</keyword>
<evidence type="ECO:0000259" key="5">
    <source>
        <dbReference type="PROSITE" id="PS50931"/>
    </source>
</evidence>